<dbReference type="EMBL" id="JBHUHX010000039">
    <property type="protein sequence ID" value="MFD2112941.1"/>
    <property type="molecule type" value="Genomic_DNA"/>
</dbReference>
<evidence type="ECO:0000256" key="13">
    <source>
        <dbReference type="SAM" id="MobiDB-lite"/>
    </source>
</evidence>
<feature type="transmembrane region" description="Helical" evidence="14">
    <location>
        <begin position="25"/>
        <end position="46"/>
    </location>
</feature>
<evidence type="ECO:0000256" key="3">
    <source>
        <dbReference type="ARBA" id="ARBA00004651"/>
    </source>
</evidence>
<keyword evidence="8 14" id="KW-1133">Transmembrane helix</keyword>
<keyword evidence="17" id="KW-0282">Flagellum</keyword>
<dbReference type="InterPro" id="IPR006182">
    <property type="entry name" value="FliF_N_dom"/>
</dbReference>
<dbReference type="Pfam" id="PF01514">
    <property type="entry name" value="YscJ_FliF"/>
    <property type="match status" value="1"/>
</dbReference>
<evidence type="ECO:0000259" key="16">
    <source>
        <dbReference type="Pfam" id="PF08345"/>
    </source>
</evidence>
<keyword evidence="6" id="KW-1003">Cell membrane</keyword>
<dbReference type="PANTHER" id="PTHR30046">
    <property type="entry name" value="FLAGELLAR M-RING PROTEIN"/>
    <property type="match status" value="1"/>
</dbReference>
<dbReference type="Proteomes" id="UP001597337">
    <property type="component" value="Unassembled WGS sequence"/>
</dbReference>
<evidence type="ECO:0000256" key="6">
    <source>
        <dbReference type="ARBA" id="ARBA00022475"/>
    </source>
</evidence>
<dbReference type="RefSeq" id="WP_386027572.1">
    <property type="nucleotide sequence ID" value="NZ_JBHUHX010000039.1"/>
</dbReference>
<dbReference type="InterPro" id="IPR043427">
    <property type="entry name" value="YscJ/FliF"/>
</dbReference>
<gene>
    <name evidence="17" type="primary">fliF</name>
    <name evidence="17" type="ORF">ACFSJC_13915</name>
</gene>
<dbReference type="InterPro" id="IPR045851">
    <property type="entry name" value="AMP-bd_C_sf"/>
</dbReference>
<dbReference type="InterPro" id="IPR013556">
    <property type="entry name" value="Flag_M-ring_C"/>
</dbReference>
<evidence type="ECO:0000256" key="4">
    <source>
        <dbReference type="ARBA" id="ARBA00007971"/>
    </source>
</evidence>
<evidence type="ECO:0000259" key="15">
    <source>
        <dbReference type="Pfam" id="PF01514"/>
    </source>
</evidence>
<evidence type="ECO:0000256" key="7">
    <source>
        <dbReference type="ARBA" id="ARBA00022692"/>
    </source>
</evidence>
<feature type="domain" description="Flagellar M-ring N-terminal" evidence="15">
    <location>
        <begin position="47"/>
        <end position="221"/>
    </location>
</feature>
<sequence>MASSLTAALSTGLDTFKEMSVGRQVALIGMVTGGIVAAAAILFWALKPTYAPLFGQMDEGEAAEVMKSLTQMGVPYKVDNVSGRIEIPKQRVAETRLLLAGQGLPKSADIGFELLQQDSGFGTSRLIEGARYQRALEGELGRSVATLEPVESARVHLAQAERSVFVRERTPPSASVVVRLAGNRSLTDAQVAAIVHLVSSSVPELLPERVTVVDQTGRLMTAKDDNEGSKLTLDNLDYTRRVEAGFVERVQSLLTPIVGRDRVRVQVAADVDFSRVERTQESYDPDRTAIRSEQTSEEEKIGADPAIGGIPGALTNQPPQGGITGRQQQAGDASSVVPSSRSQQATRNYEVDRTIAHVQESPGGVKRLSTAVVIDYQDQTNDQGEPVRVPRSEDEMDKIRALVRGAVGFNEARGDSLNVSSVSFVPDTLDDEAVKFWTEPWFLELVKIVGGFLTALLVLLMVVKPALQQLVPKPPELQEALEGAAGEGGTRALTDESDSDEDGDEGEAGDEEQLALTQGSSAVSALLGPRSNPQQDLDLEAVREMIKEDPKLVVQVIKSWLDGDGN</sequence>
<evidence type="ECO:0000313" key="17">
    <source>
        <dbReference type="EMBL" id="MFD2112941.1"/>
    </source>
</evidence>
<evidence type="ECO:0000256" key="11">
    <source>
        <dbReference type="ARBA" id="ARBA00025936"/>
    </source>
</evidence>
<dbReference type="NCBIfam" id="TIGR00206">
    <property type="entry name" value="fliF"/>
    <property type="match status" value="1"/>
</dbReference>
<keyword evidence="18" id="KW-1185">Reference proteome</keyword>
<comment type="function">
    <text evidence="1 12">The M ring may be actively involved in energy transduction.</text>
</comment>
<dbReference type="InterPro" id="IPR000067">
    <property type="entry name" value="FlgMring_FliF"/>
</dbReference>
<dbReference type="Gene3D" id="3.30.300.30">
    <property type="match status" value="1"/>
</dbReference>
<comment type="caution">
    <text evidence="17">The sequence shown here is derived from an EMBL/GenBank/DDBJ whole genome shotgun (WGS) entry which is preliminary data.</text>
</comment>
<keyword evidence="17" id="KW-0969">Cilium</keyword>
<keyword evidence="7 14" id="KW-0812">Transmembrane</keyword>
<name>A0ABW4Y9T0_9GAMM</name>
<evidence type="ECO:0000256" key="2">
    <source>
        <dbReference type="ARBA" id="ARBA00004117"/>
    </source>
</evidence>
<evidence type="ECO:0000256" key="8">
    <source>
        <dbReference type="ARBA" id="ARBA00022989"/>
    </source>
</evidence>
<feature type="compositionally biased region" description="Basic and acidic residues" evidence="13">
    <location>
        <begin position="278"/>
        <end position="290"/>
    </location>
</feature>
<evidence type="ECO:0000256" key="5">
    <source>
        <dbReference type="ARBA" id="ARBA00017949"/>
    </source>
</evidence>
<evidence type="ECO:0000256" key="12">
    <source>
        <dbReference type="PIRNR" id="PIRNR004862"/>
    </source>
</evidence>
<comment type="similarity">
    <text evidence="4 12">Belongs to the FliF family.</text>
</comment>
<dbReference type="PIRSF" id="PIRSF004862">
    <property type="entry name" value="FliF"/>
    <property type="match status" value="1"/>
</dbReference>
<keyword evidence="10 12" id="KW-0975">Bacterial flagellum</keyword>
<keyword evidence="17" id="KW-0966">Cell projection</keyword>
<feature type="compositionally biased region" description="Acidic residues" evidence="13">
    <location>
        <begin position="495"/>
        <end position="513"/>
    </location>
</feature>
<feature type="region of interest" description="Disordered" evidence="13">
    <location>
        <begin position="278"/>
        <end position="348"/>
    </location>
</feature>
<reference evidence="18" key="1">
    <citation type="journal article" date="2019" name="Int. J. Syst. Evol. Microbiol.">
        <title>The Global Catalogue of Microorganisms (GCM) 10K type strain sequencing project: providing services to taxonomists for standard genome sequencing and annotation.</title>
        <authorList>
            <consortium name="The Broad Institute Genomics Platform"/>
            <consortium name="The Broad Institute Genome Sequencing Center for Infectious Disease"/>
            <person name="Wu L."/>
            <person name="Ma J."/>
        </authorList>
    </citation>
    <scope>NUCLEOTIDE SEQUENCE [LARGE SCALE GENOMIC DNA]</scope>
    <source>
        <strain evidence="18">KACC 12597</strain>
    </source>
</reference>
<keyword evidence="9 14" id="KW-0472">Membrane</keyword>
<evidence type="ECO:0000256" key="1">
    <source>
        <dbReference type="ARBA" id="ARBA00003820"/>
    </source>
</evidence>
<comment type="subcellular location">
    <subcellularLocation>
        <location evidence="2 12">Bacterial flagellum basal body</location>
    </subcellularLocation>
    <subcellularLocation>
        <location evidence="3">Cell membrane</location>
        <topology evidence="3">Multi-pass membrane protein</topology>
    </subcellularLocation>
</comment>
<feature type="region of interest" description="Disordered" evidence="13">
    <location>
        <begin position="483"/>
        <end position="515"/>
    </location>
</feature>
<dbReference type="Pfam" id="PF08345">
    <property type="entry name" value="YscJ_FliF_C"/>
    <property type="match status" value="1"/>
</dbReference>
<accession>A0ABW4Y9T0</accession>
<evidence type="ECO:0000256" key="9">
    <source>
        <dbReference type="ARBA" id="ARBA00023136"/>
    </source>
</evidence>
<organism evidence="17 18">
    <name type="scientific">Thiorhodococcus fuscus</name>
    <dbReference type="NCBI Taxonomy" id="527200"/>
    <lineage>
        <taxon>Bacteria</taxon>
        <taxon>Pseudomonadati</taxon>
        <taxon>Pseudomonadota</taxon>
        <taxon>Gammaproteobacteria</taxon>
        <taxon>Chromatiales</taxon>
        <taxon>Chromatiaceae</taxon>
        <taxon>Thiorhodococcus</taxon>
    </lineage>
</organism>
<evidence type="ECO:0000256" key="10">
    <source>
        <dbReference type="ARBA" id="ARBA00023143"/>
    </source>
</evidence>
<feature type="domain" description="Flagellar M-ring C-terminal" evidence="16">
    <location>
        <begin position="254"/>
        <end position="424"/>
    </location>
</feature>
<feature type="compositionally biased region" description="Polar residues" evidence="13">
    <location>
        <begin position="314"/>
        <end position="347"/>
    </location>
</feature>
<dbReference type="PANTHER" id="PTHR30046:SF0">
    <property type="entry name" value="FLAGELLAR M-RING PROTEIN"/>
    <property type="match status" value="1"/>
</dbReference>
<evidence type="ECO:0000256" key="14">
    <source>
        <dbReference type="SAM" id="Phobius"/>
    </source>
</evidence>
<comment type="subunit">
    <text evidence="11">The basal body constitutes a major portion of the flagellar organelle and consists of four rings (L,P,S, and M) mounted on a central rod. The M ring is integral to the inner membrane of the cell and may be connected to the flagellar rod via the S ring. The S (supramembrane ring) lies just distal to the M ring. The L and P rings lie in the outer membrane and the periplasmic space, respectively.</text>
</comment>
<proteinExistence type="inferred from homology"/>
<evidence type="ECO:0000313" key="18">
    <source>
        <dbReference type="Proteomes" id="UP001597337"/>
    </source>
</evidence>
<protein>
    <recommendedName>
        <fullName evidence="5 12">Flagellar M-ring protein</fullName>
    </recommendedName>
</protein>
<dbReference type="PRINTS" id="PR01009">
    <property type="entry name" value="FLGMRINGFLIF"/>
</dbReference>